<evidence type="ECO:0000256" key="1">
    <source>
        <dbReference type="SAM" id="Phobius"/>
    </source>
</evidence>
<reference evidence="2 3" key="1">
    <citation type="submission" date="2017-10" db="EMBL/GenBank/DDBJ databases">
        <title>Two draft genome sequences of Pusillimonas sp. strains isolated from a nitrate- and radionuclide-contaminated groundwater in Russia.</title>
        <authorList>
            <person name="Grouzdev D.S."/>
            <person name="Tourova T.P."/>
            <person name="Goeva M.A."/>
            <person name="Babich T.L."/>
            <person name="Sokolova D.S."/>
            <person name="Abdullin R."/>
            <person name="Poltaraus A.B."/>
            <person name="Toshchakov S.V."/>
            <person name="Nazina T.N."/>
        </authorList>
    </citation>
    <scope>NUCLEOTIDE SEQUENCE [LARGE SCALE GENOMIC DNA]</scope>
    <source>
        <strain evidence="2 3">JR1/69-2-13</strain>
    </source>
</reference>
<dbReference type="AlphaFoldDB" id="A0A2N4UL80"/>
<organism evidence="2 3">
    <name type="scientific">Pollutimonas nitritireducens</name>
    <dbReference type="NCBI Taxonomy" id="2045209"/>
    <lineage>
        <taxon>Bacteria</taxon>
        <taxon>Pseudomonadati</taxon>
        <taxon>Pseudomonadota</taxon>
        <taxon>Betaproteobacteria</taxon>
        <taxon>Burkholderiales</taxon>
        <taxon>Alcaligenaceae</taxon>
        <taxon>Pollutimonas</taxon>
    </lineage>
</organism>
<accession>A0A2N4UL80</accession>
<dbReference type="Proteomes" id="UP000234328">
    <property type="component" value="Unassembled WGS sequence"/>
</dbReference>
<protein>
    <recommendedName>
        <fullName evidence="4">Cyclic di-GMP-binding protein</fullName>
    </recommendedName>
</protein>
<keyword evidence="1" id="KW-0812">Transmembrane</keyword>
<keyword evidence="1" id="KW-1133">Transmembrane helix</keyword>
<evidence type="ECO:0008006" key="4">
    <source>
        <dbReference type="Google" id="ProtNLM"/>
    </source>
</evidence>
<name>A0A2N4UL80_9BURK</name>
<dbReference type="EMBL" id="PDNV01000001">
    <property type="protein sequence ID" value="PLC55779.1"/>
    <property type="molecule type" value="Genomic_DNA"/>
</dbReference>
<dbReference type="OrthoDB" id="7315676at2"/>
<comment type="caution">
    <text evidence="2">The sequence shown here is derived from an EMBL/GenBank/DDBJ whole genome shotgun (WGS) entry which is preliminary data.</text>
</comment>
<feature type="transmembrane region" description="Helical" evidence="1">
    <location>
        <begin position="686"/>
        <end position="709"/>
    </location>
</feature>
<keyword evidence="3" id="KW-1185">Reference proteome</keyword>
<gene>
    <name evidence="2" type="ORF">CR155_01635</name>
</gene>
<evidence type="ECO:0000313" key="3">
    <source>
        <dbReference type="Proteomes" id="UP000234328"/>
    </source>
</evidence>
<keyword evidence="1" id="KW-0472">Membrane</keyword>
<dbReference type="RefSeq" id="WP_102068255.1">
    <property type="nucleotide sequence ID" value="NZ_PDNV01000001.1"/>
</dbReference>
<dbReference type="Gene3D" id="2.60.120.260">
    <property type="entry name" value="Galactose-binding domain-like"/>
    <property type="match status" value="1"/>
</dbReference>
<sequence length="718" mass="76787">MSLSFISNAQPIETEPTDLSLEHSVHPGWDKQAYSLRSMGITLRPATPGSDSYQEVYFPVPAAVALDDIVLKFKARYLMDEAGALLQLLVDGQPVMIRSFSDKEGSVEVAIPLELQSSNSGFVRLGINWFSNHDLQACQVTPASLSTLSISDETGISYRYRTALPFSLKSAWGALPPDPLLLVGDEQSSAAAFDAAWRIATVLERAGKRVKVGQFPKIGDVIDTKGIRIPDAMRQTSVFDAIRRAQSGFEIGTEADIGALILLDAQAATGNIVIIDESLRRKMGSALDALAEALAPDVAATAAMDAWRERSALTGGEALNADLWVEISGSRPIIAVRAQAGPQAAGLLSDTWRQILTSSRVRVEAASRPDFTNENQIRLSSLGASFRSFQVSNQGHWTSEFALGAVSPNGQMPTRFALDLAIAPDSSGTSPVVSVLLNDTLLTAAQLRADGEKQRISARIPGYALRLSNELRVEVQRLPVASGCAQSVRGYPVSVLPTSYLEIGKAEPDGTFIGLLPSLASSPDLIVPDTWAGQGNARIMQIARLAVATGLSATHTKLVSVPEGKPVQPQTAFIAMNVPVEGVESKVGVTQSGKIAVAKRGVTWLDITGLDGITAIEVAESGGHRGLIWQSHGESLDTPSPAYVLDRGDVTLIGPQGPVAWIDSAHPDSSRIADAANSAFYEWRHYLSWGVPLISAIVLFFVVLLALAYKAGRRREKK</sequence>
<proteinExistence type="predicted"/>
<evidence type="ECO:0000313" key="2">
    <source>
        <dbReference type="EMBL" id="PLC55779.1"/>
    </source>
</evidence>